<name>A0A6J5EP24_9BURK</name>
<accession>A0A6J5EP24</accession>
<proteinExistence type="predicted"/>
<reference evidence="1 2" key="1">
    <citation type="submission" date="2020-04" db="EMBL/GenBank/DDBJ databases">
        <authorList>
            <person name="De Canck E."/>
        </authorList>
    </citation>
    <scope>NUCLEOTIDE SEQUENCE [LARGE SCALE GENOMIC DNA]</scope>
    <source>
        <strain evidence="1 2">LMG 29542</strain>
    </source>
</reference>
<protein>
    <submittedName>
        <fullName evidence="1">Uncharacterized protein</fullName>
    </submittedName>
</protein>
<dbReference type="EMBL" id="CADIKH010000032">
    <property type="protein sequence ID" value="CAB3767201.1"/>
    <property type="molecule type" value="Genomic_DNA"/>
</dbReference>
<gene>
    <name evidence="1" type="ORF">LMG29542_05549</name>
</gene>
<keyword evidence="2" id="KW-1185">Reference proteome</keyword>
<organism evidence="1 2">
    <name type="scientific">Paraburkholderia humisilvae</name>
    <dbReference type="NCBI Taxonomy" id="627669"/>
    <lineage>
        <taxon>Bacteria</taxon>
        <taxon>Pseudomonadati</taxon>
        <taxon>Pseudomonadota</taxon>
        <taxon>Betaproteobacteria</taxon>
        <taxon>Burkholderiales</taxon>
        <taxon>Burkholderiaceae</taxon>
        <taxon>Paraburkholderia</taxon>
    </lineage>
</organism>
<dbReference type="Proteomes" id="UP000494363">
    <property type="component" value="Unassembled WGS sequence"/>
</dbReference>
<dbReference type="InterPro" id="IPR006530">
    <property type="entry name" value="YD"/>
</dbReference>
<dbReference type="AlphaFoldDB" id="A0A6J5EP24"/>
<dbReference type="Pfam" id="PF05593">
    <property type="entry name" value="RHS_repeat"/>
    <property type="match status" value="2"/>
</dbReference>
<evidence type="ECO:0000313" key="2">
    <source>
        <dbReference type="Proteomes" id="UP000494363"/>
    </source>
</evidence>
<sequence length="162" mass="17212">MGSSAIAIGAAWVHNWQRSVDLASANSGGSSKIIAFRENGEPVTFNGSAGTWRTTAFTGLSLVQSGSGWTLTDLFTEITETYSAQGVLLSERTGTGFTRTLAYDGAGRLTAITQHSDDALAKFDLVLRFDYDDKGRLARLTDPTGGLTQYGYDANSNLVSVS</sequence>
<dbReference type="Gene3D" id="2.180.10.10">
    <property type="entry name" value="RHS repeat-associated core"/>
    <property type="match status" value="1"/>
</dbReference>
<evidence type="ECO:0000313" key="1">
    <source>
        <dbReference type="EMBL" id="CAB3767201.1"/>
    </source>
</evidence>
<dbReference type="NCBIfam" id="TIGR01643">
    <property type="entry name" value="YD_repeat_2x"/>
    <property type="match status" value="2"/>
</dbReference>
<dbReference type="InterPro" id="IPR031325">
    <property type="entry name" value="RHS_repeat"/>
</dbReference>